<dbReference type="Proteomes" id="UP000502699">
    <property type="component" value="Chromosome"/>
</dbReference>
<evidence type="ECO:0000313" key="2">
    <source>
        <dbReference type="Proteomes" id="UP000502699"/>
    </source>
</evidence>
<dbReference type="GO" id="GO:0008821">
    <property type="term" value="F:crossover junction DNA endonuclease activity"/>
    <property type="evidence" value="ECO:0007669"/>
    <property type="project" value="InterPro"/>
</dbReference>
<dbReference type="PANTHER" id="PTHR36015:SF6">
    <property type="entry name" value="HOLLIDAY JUNCTION RESOLVASE MOC1, CHLOROPLASTIC-RELATED"/>
    <property type="match status" value="1"/>
</dbReference>
<dbReference type="InterPro" id="IPR045290">
    <property type="entry name" value="MOC1-like"/>
</dbReference>
<dbReference type="RefSeq" id="WP_166270872.1">
    <property type="nucleotide sequence ID" value="NZ_CP048029.1"/>
</dbReference>
<dbReference type="GO" id="GO:0003676">
    <property type="term" value="F:nucleic acid binding"/>
    <property type="evidence" value="ECO:0007669"/>
    <property type="project" value="InterPro"/>
</dbReference>
<dbReference type="Gene3D" id="3.30.420.10">
    <property type="entry name" value="Ribonuclease H-like superfamily/Ribonuclease H"/>
    <property type="match status" value="1"/>
</dbReference>
<dbReference type="PANTHER" id="PTHR36015">
    <property type="entry name" value="HOLLIDAY JUNCTION RESOLVASE MOC1, CHLOROPLASTIC-RELATED"/>
    <property type="match status" value="1"/>
</dbReference>
<dbReference type="KEGG" id="cjap:GWK36_09040"/>
<organism evidence="1 2">
    <name type="scientific">Caldichromatium japonicum</name>
    <dbReference type="NCBI Taxonomy" id="2699430"/>
    <lineage>
        <taxon>Bacteria</taxon>
        <taxon>Pseudomonadati</taxon>
        <taxon>Pseudomonadota</taxon>
        <taxon>Gammaproteobacteria</taxon>
        <taxon>Chromatiales</taxon>
        <taxon>Chromatiaceae</taxon>
        <taxon>Caldichromatium</taxon>
    </lineage>
</organism>
<name>A0A6G7VE29_9GAMM</name>
<proteinExistence type="predicted"/>
<dbReference type="CDD" id="cd22992">
    <property type="entry name" value="MOC1"/>
    <property type="match status" value="1"/>
</dbReference>
<evidence type="ECO:0000313" key="1">
    <source>
        <dbReference type="EMBL" id="QIK38108.1"/>
    </source>
</evidence>
<gene>
    <name evidence="1" type="ORF">GWK36_09040</name>
</gene>
<reference evidence="2" key="1">
    <citation type="submission" date="2020-01" db="EMBL/GenBank/DDBJ databases">
        <title>Caldichromatium gen. nov., sp. nov., a thermophilic purple sulfur bacterium member of the family Chromatiaceae isolated from Nakabusa hot spring, Japan.</title>
        <authorList>
            <person name="Saini M.K."/>
            <person name="Hanada S."/>
            <person name="Tank M."/>
        </authorList>
    </citation>
    <scope>NUCLEOTIDE SEQUENCE [LARGE SCALE GENOMIC DNA]</scope>
    <source>
        <strain evidence="2">No.7</strain>
    </source>
</reference>
<dbReference type="AlphaFoldDB" id="A0A6G7VE29"/>
<dbReference type="EMBL" id="CP048029">
    <property type="protein sequence ID" value="QIK38108.1"/>
    <property type="molecule type" value="Genomic_DNA"/>
</dbReference>
<protein>
    <submittedName>
        <fullName evidence="1">Uncharacterized protein</fullName>
    </submittedName>
</protein>
<accession>A0A6G7VE29</accession>
<dbReference type="InterPro" id="IPR036397">
    <property type="entry name" value="RNaseH_sf"/>
</dbReference>
<dbReference type="SUPFAM" id="SSF53098">
    <property type="entry name" value="Ribonuclease H-like"/>
    <property type="match status" value="1"/>
</dbReference>
<keyword evidence="2" id="KW-1185">Reference proteome</keyword>
<sequence>MTVLGIDPGLAGALAWIGEDGAVLDVADMPILDEGPRKKAIDAAALSALVTRHPVRRAVIELVHARPTDSKVSAFSFGRNVGAIEAVVLAAGLPLARVHPVTWRRFAGLASGAPKEASIAACLRLCPSARPHLTRHDRADAVLMGLWGMRHT</sequence>
<dbReference type="InterPro" id="IPR012337">
    <property type="entry name" value="RNaseH-like_sf"/>
</dbReference>